<sequence>MSSMKNASTQGNVEHKSAVNTKHSQTKVFDEVIHQE</sequence>
<evidence type="ECO:0000256" key="1">
    <source>
        <dbReference type="SAM" id="MobiDB-lite"/>
    </source>
</evidence>
<comment type="caution">
    <text evidence="2">The sequence shown here is derived from an EMBL/GenBank/DDBJ whole genome shotgun (WGS) entry which is preliminary data.</text>
</comment>
<name>A0A840RMK0_9NEIS</name>
<feature type="compositionally biased region" description="Polar residues" evidence="1">
    <location>
        <begin position="1"/>
        <end position="27"/>
    </location>
</feature>
<evidence type="ECO:0000313" key="2">
    <source>
        <dbReference type="EMBL" id="MBB5193710.1"/>
    </source>
</evidence>
<gene>
    <name evidence="2" type="ORF">HNQ50_004473</name>
</gene>
<proteinExistence type="predicted"/>
<keyword evidence="3" id="KW-1185">Reference proteome</keyword>
<organism evidence="2 3">
    <name type="scientific">Silvimonas terrae</name>
    <dbReference type="NCBI Taxonomy" id="300266"/>
    <lineage>
        <taxon>Bacteria</taxon>
        <taxon>Pseudomonadati</taxon>
        <taxon>Pseudomonadota</taxon>
        <taxon>Betaproteobacteria</taxon>
        <taxon>Neisseriales</taxon>
        <taxon>Chitinibacteraceae</taxon>
        <taxon>Silvimonas</taxon>
    </lineage>
</organism>
<reference evidence="2 3" key="1">
    <citation type="submission" date="2020-08" db="EMBL/GenBank/DDBJ databases">
        <title>Genomic Encyclopedia of Type Strains, Phase IV (KMG-IV): sequencing the most valuable type-strain genomes for metagenomic binning, comparative biology and taxonomic classification.</title>
        <authorList>
            <person name="Goeker M."/>
        </authorList>
    </citation>
    <scope>NUCLEOTIDE SEQUENCE [LARGE SCALE GENOMIC DNA]</scope>
    <source>
        <strain evidence="2 3">DSM 18233</strain>
    </source>
</reference>
<feature type="region of interest" description="Disordered" evidence="1">
    <location>
        <begin position="1"/>
        <end position="36"/>
    </location>
</feature>
<dbReference type="EMBL" id="JACHHN010000014">
    <property type="protein sequence ID" value="MBB5193710.1"/>
    <property type="molecule type" value="Genomic_DNA"/>
</dbReference>
<accession>A0A840RMK0</accession>
<dbReference type="AlphaFoldDB" id="A0A840RMK0"/>
<protein>
    <submittedName>
        <fullName evidence="2">Uncharacterized protein</fullName>
    </submittedName>
</protein>
<dbReference type="Proteomes" id="UP000543030">
    <property type="component" value="Unassembled WGS sequence"/>
</dbReference>
<evidence type="ECO:0000313" key="3">
    <source>
        <dbReference type="Proteomes" id="UP000543030"/>
    </source>
</evidence>